<dbReference type="Proteomes" id="UP000461730">
    <property type="component" value="Unassembled WGS sequence"/>
</dbReference>
<reference evidence="1 2" key="1">
    <citation type="submission" date="2019-12" db="EMBL/GenBank/DDBJ databases">
        <title>Chitinophaga sp. strain ysch24 (GDMCC 1.1355), whole genome shotgun sequence.</title>
        <authorList>
            <person name="Zhang X."/>
        </authorList>
    </citation>
    <scope>NUCLEOTIDE SEQUENCE [LARGE SCALE GENOMIC DNA]</scope>
    <source>
        <strain evidence="2">ysch24</strain>
    </source>
</reference>
<gene>
    <name evidence="1" type="ORF">GO493_17140</name>
</gene>
<sequence>MPNYIYFQHDQKRLFDRFPADSGIIGVSDWREYNGNPHKLLNILSEYKRPVPASSCPRLFISHRQVDDHYALRIAQLAAHCKFEFWVDVLDPSLRSLDGNRNYTKEEISVLTACIIEMALINCTHVITIMSPNTRGSLWVPYEYGRITGASGDYDNACAWRHPSLLKEDLPEYMDLGIVTSSEAGIKHWLNAEYSSWIKKGSIGICNAVWNHGDQQELPD</sequence>
<organism evidence="1 2">
    <name type="scientific">Chitinophaga tropicalis</name>
    <dbReference type="NCBI Taxonomy" id="2683588"/>
    <lineage>
        <taxon>Bacteria</taxon>
        <taxon>Pseudomonadati</taxon>
        <taxon>Bacteroidota</taxon>
        <taxon>Chitinophagia</taxon>
        <taxon>Chitinophagales</taxon>
        <taxon>Chitinophagaceae</taxon>
        <taxon>Chitinophaga</taxon>
    </lineage>
</organism>
<evidence type="ECO:0000313" key="2">
    <source>
        <dbReference type="Proteomes" id="UP000461730"/>
    </source>
</evidence>
<evidence type="ECO:0008006" key="3">
    <source>
        <dbReference type="Google" id="ProtNLM"/>
    </source>
</evidence>
<dbReference type="AlphaFoldDB" id="A0A7K1U6N3"/>
<comment type="caution">
    <text evidence="1">The sequence shown here is derived from an EMBL/GenBank/DDBJ whole genome shotgun (WGS) entry which is preliminary data.</text>
</comment>
<accession>A0A7K1U6N3</accession>
<name>A0A7K1U6N3_9BACT</name>
<proteinExistence type="predicted"/>
<dbReference type="RefSeq" id="WP_157307447.1">
    <property type="nucleotide sequence ID" value="NZ_WRXN01000007.1"/>
</dbReference>
<dbReference type="EMBL" id="WRXN01000007">
    <property type="protein sequence ID" value="MVT10000.1"/>
    <property type="molecule type" value="Genomic_DNA"/>
</dbReference>
<keyword evidence="2" id="KW-1185">Reference proteome</keyword>
<evidence type="ECO:0000313" key="1">
    <source>
        <dbReference type="EMBL" id="MVT10000.1"/>
    </source>
</evidence>
<protein>
    <recommendedName>
        <fullName evidence="3">TIR domain-containing protein</fullName>
    </recommendedName>
</protein>